<evidence type="ECO:0000313" key="3">
    <source>
        <dbReference type="EMBL" id="KWX05021.1"/>
    </source>
</evidence>
<dbReference type="GO" id="GO:0016787">
    <property type="term" value="F:hydrolase activity"/>
    <property type="evidence" value="ECO:0007669"/>
    <property type="project" value="UniProtKB-KW"/>
</dbReference>
<dbReference type="Proteomes" id="UP000070659">
    <property type="component" value="Unassembled WGS sequence"/>
</dbReference>
<organism evidence="3 7">
    <name type="scientific">Carbonactinospora thermoautotrophica</name>
    <dbReference type="NCBI Taxonomy" id="1469144"/>
    <lineage>
        <taxon>Bacteria</taxon>
        <taxon>Bacillati</taxon>
        <taxon>Actinomycetota</taxon>
        <taxon>Actinomycetes</taxon>
        <taxon>Kitasatosporales</taxon>
        <taxon>Carbonactinosporaceae</taxon>
        <taxon>Carbonactinospora</taxon>
    </lineage>
</organism>
<dbReference type="EMBL" id="JYIK01000983">
    <property type="protein sequence ID" value="KWX08405.1"/>
    <property type="molecule type" value="Genomic_DNA"/>
</dbReference>
<evidence type="ECO:0000256" key="1">
    <source>
        <dbReference type="ARBA" id="ARBA00022801"/>
    </source>
</evidence>
<dbReference type="PANTHER" id="PTHR33886:SF8">
    <property type="entry name" value="UNSATURATED RHAMNOGALACTURONAN HYDROLASE (EUROFUNG)"/>
    <property type="match status" value="1"/>
</dbReference>
<dbReference type="InterPro" id="IPR010905">
    <property type="entry name" value="Glyco_hydro_88"/>
</dbReference>
<dbReference type="InterPro" id="IPR052043">
    <property type="entry name" value="PolySaccharide_Degr_Enz"/>
</dbReference>
<dbReference type="EMBL" id="LAXD01000001">
    <property type="protein sequence ID" value="KWW99203.1"/>
    <property type="molecule type" value="Genomic_DNA"/>
</dbReference>
<evidence type="ECO:0000313" key="2">
    <source>
        <dbReference type="EMBL" id="KWW99203.1"/>
    </source>
</evidence>
<dbReference type="GO" id="GO:0005975">
    <property type="term" value="P:carbohydrate metabolic process"/>
    <property type="evidence" value="ECO:0007669"/>
    <property type="project" value="InterPro"/>
</dbReference>
<evidence type="ECO:0000313" key="7">
    <source>
        <dbReference type="Proteomes" id="UP000070659"/>
    </source>
</evidence>
<reference evidence="6" key="1">
    <citation type="submission" date="2015-02" db="EMBL/GenBank/DDBJ databases">
        <title>Physiological reanalysis, assessment of diazotrophy, and genome sequences of multiple isolates of Streptomyces thermoautotrophicus.</title>
        <authorList>
            <person name="MacKellar D.C."/>
            <person name="Lieber L."/>
            <person name="Norman J."/>
            <person name="Bolger A."/>
            <person name="Tobin C."/>
            <person name="Murray J.W."/>
            <person name="Friesen M."/>
            <person name="Prell J."/>
        </authorList>
    </citation>
    <scope>NUCLEOTIDE SEQUENCE [LARGE SCALE GENOMIC DNA]</scope>
    <source>
        <strain evidence="6">UBT1</strain>
    </source>
</reference>
<keyword evidence="1" id="KW-0378">Hydrolase</keyword>
<dbReference type="STRING" id="1469144.LI90_837"/>
<dbReference type="Gene3D" id="1.50.10.10">
    <property type="match status" value="1"/>
</dbReference>
<name>A0A132N4E7_9ACTN</name>
<evidence type="ECO:0000313" key="6">
    <source>
        <dbReference type="Proteomes" id="UP000070598"/>
    </source>
</evidence>
<reference evidence="5" key="3">
    <citation type="submission" date="2015-04" db="EMBL/GenBank/DDBJ databases">
        <title>Physiological reanalysis, assessment of diazotrophy, and genome sequences of multiple isolates of Streptomyces thermoautotrophicus.</title>
        <authorList>
            <person name="MacKellar D.C."/>
            <person name="Lieber L."/>
            <person name="Norman J."/>
            <person name="Bolger A."/>
            <person name="Tobin C."/>
            <person name="Murray J.W."/>
            <person name="Chang R."/>
            <person name="Ford T."/>
            <person name="Nguyen P.Q."/>
            <person name="Woodward J."/>
            <person name="Permingeat H."/>
            <person name="Joshi N.S."/>
            <person name="Silver P.A."/>
            <person name="Usadel B."/>
            <person name="Rutherford A.W."/>
            <person name="Friesen M."/>
            <person name="Prell J."/>
        </authorList>
    </citation>
    <scope>NUCLEOTIDE SEQUENCE [LARGE SCALE GENOMIC DNA]</scope>
    <source>
        <strain evidence="5">H1</strain>
    </source>
</reference>
<reference evidence="2" key="4">
    <citation type="submission" date="2015-04" db="EMBL/GenBank/DDBJ databases">
        <title>Physiological reanalysis, assessment of diazotrophy, and genome sequences of multiple isolates of Streptomyces thermoautotrophicus.</title>
        <authorList>
            <person name="MacKellar D.C."/>
            <person name="Lieber L."/>
            <person name="Norman J."/>
            <person name="Bolger A."/>
            <person name="Tobin C."/>
            <person name="Murray J.W."/>
            <person name="Woodward J."/>
            <person name="Friesen M."/>
            <person name="Prell J."/>
        </authorList>
    </citation>
    <scope>NUCLEOTIDE SEQUENCE [LARGE SCALE GENOMIC DNA]</scope>
    <source>
        <strain evidence="2">H1</strain>
    </source>
</reference>
<evidence type="ECO:0000313" key="4">
    <source>
        <dbReference type="EMBL" id="KWX08405.1"/>
    </source>
</evidence>
<dbReference type="Pfam" id="PF07470">
    <property type="entry name" value="Glyco_hydro_88"/>
    <property type="match status" value="1"/>
</dbReference>
<protein>
    <submittedName>
        <fullName evidence="2">Rhamnogalacturonides degradation protein RhiN</fullName>
    </submittedName>
</protein>
<gene>
    <name evidence="2" type="ORF">LI90_837</name>
    <name evidence="3" type="ORF">TH66_04490</name>
    <name evidence="4" type="ORF">TR74_15160</name>
</gene>
<sequence length="333" mass="36163">MGTPADELRQTLRRLVRRTQEMGLEPWLWGEGVALLGLMHAADALGDPEPLRFVRGWADRHLCAGYHVEHVNNVIPGAALVLLHEQTGEPRYLEEAEKLADWVMHTAERAPNGALFHWPDGVWVDTVFMAGALLSRLGARTGRIDMVDEAGRQLLTHAEILRDPGTGLFAHGSHMGRTLPCYWGRGNAWMALACVEFLEACSAAHTMAGTVRWLLESQAAALVALQPPDGIWPVLVDGAVARPETSGAAGIAAAWLRAWRNGWLDDSVHDAAWRVIEALARYIAADGALTRVSAGTVLQLIPDGYAVIRDDEIQPWGQGLAMMAYAAALEAAA</sequence>
<accession>A0A132N4E7</accession>
<comment type="caution">
    <text evidence="3">The sequence shown here is derived from an EMBL/GenBank/DDBJ whole genome shotgun (WGS) entry which is preliminary data.</text>
</comment>
<dbReference type="Proteomes" id="UP000070188">
    <property type="component" value="Unassembled WGS sequence"/>
</dbReference>
<evidence type="ECO:0000313" key="5">
    <source>
        <dbReference type="Proteomes" id="UP000070188"/>
    </source>
</evidence>
<dbReference type="Proteomes" id="UP000070598">
    <property type="component" value="Unassembled WGS sequence"/>
</dbReference>
<dbReference type="PANTHER" id="PTHR33886">
    <property type="entry name" value="UNSATURATED RHAMNOGALACTURONAN HYDROLASE (EUROFUNG)"/>
    <property type="match status" value="1"/>
</dbReference>
<reference evidence="3 7" key="2">
    <citation type="submission" date="2015-02" db="EMBL/GenBank/DDBJ databases">
        <title>Physiological reanalysis, assessment of diazotrophy, and genome sequences of multiple isolates of Streptomyces thermoautotrophicus.</title>
        <authorList>
            <person name="MacKellar D.C."/>
            <person name="Lieber L."/>
            <person name="Norman J."/>
            <person name="Bolger A."/>
            <person name="Tobin C."/>
            <person name="Murray J.W."/>
            <person name="Prell J."/>
        </authorList>
    </citation>
    <scope>NUCLEOTIDE SEQUENCE [LARGE SCALE GENOMIC DNA]</scope>
    <source>
        <strain evidence="3 7">UBT1</strain>
    </source>
</reference>
<dbReference type="InterPro" id="IPR012341">
    <property type="entry name" value="6hp_glycosidase-like_sf"/>
</dbReference>
<keyword evidence="5" id="KW-1185">Reference proteome</keyword>
<dbReference type="SUPFAM" id="SSF48208">
    <property type="entry name" value="Six-hairpin glycosidases"/>
    <property type="match status" value="1"/>
</dbReference>
<dbReference type="AlphaFoldDB" id="A0A132N4E7"/>
<dbReference type="PATRIC" id="fig|1469144.10.peg.952"/>
<dbReference type="EMBL" id="JYIJ01000013">
    <property type="protein sequence ID" value="KWX05021.1"/>
    <property type="molecule type" value="Genomic_DNA"/>
</dbReference>
<dbReference type="InterPro" id="IPR008928">
    <property type="entry name" value="6-hairpin_glycosidase_sf"/>
</dbReference>
<dbReference type="RefSeq" id="WP_066884337.1">
    <property type="nucleotide sequence ID" value="NZ_CP171739.1"/>
</dbReference>
<proteinExistence type="predicted"/>